<dbReference type="Proteomes" id="UP000325286">
    <property type="component" value="Chromosome"/>
</dbReference>
<dbReference type="Gene3D" id="2.60.40.3120">
    <property type="match status" value="1"/>
</dbReference>
<reference evidence="4 5" key="1">
    <citation type="submission" date="2019-08" db="EMBL/GenBank/DDBJ databases">
        <title>Deep-cultivation of Planctomycetes and their phenomic and genomic characterization uncovers novel biology.</title>
        <authorList>
            <person name="Wiegand S."/>
            <person name="Jogler M."/>
            <person name="Boedeker C."/>
            <person name="Pinto D."/>
            <person name="Vollmers J."/>
            <person name="Rivas-Marin E."/>
            <person name="Kohn T."/>
            <person name="Peeters S.H."/>
            <person name="Heuer A."/>
            <person name="Rast P."/>
            <person name="Oberbeckmann S."/>
            <person name="Bunk B."/>
            <person name="Jeske O."/>
            <person name="Meyerdierks A."/>
            <person name="Storesund J.E."/>
            <person name="Kallscheuer N."/>
            <person name="Luecker S."/>
            <person name="Lage O.M."/>
            <person name="Pohl T."/>
            <person name="Merkel B.J."/>
            <person name="Hornburger P."/>
            <person name="Mueller R.-W."/>
            <person name="Bruemmer F."/>
            <person name="Labrenz M."/>
            <person name="Spormann A.M."/>
            <person name="Op den Camp H."/>
            <person name="Overmann J."/>
            <person name="Amann R."/>
            <person name="Jetten M.S.M."/>
            <person name="Mascher T."/>
            <person name="Medema M.H."/>
            <person name="Devos D.P."/>
            <person name="Kaster A.-K."/>
            <person name="Ovreas L."/>
            <person name="Rohde M."/>
            <person name="Galperin M.Y."/>
            <person name="Jogler C."/>
        </authorList>
    </citation>
    <scope>NUCLEOTIDE SEQUENCE [LARGE SCALE GENOMIC DNA]</scope>
    <source>
        <strain evidence="4 5">UC8</strain>
    </source>
</reference>
<dbReference type="InterPro" id="IPR040626">
    <property type="entry name" value="Pepdidase_M14_N"/>
</dbReference>
<evidence type="ECO:0000256" key="2">
    <source>
        <dbReference type="PROSITE-ProRule" id="PRU01379"/>
    </source>
</evidence>
<evidence type="ECO:0000256" key="1">
    <source>
        <dbReference type="ARBA" id="ARBA00001947"/>
    </source>
</evidence>
<organism evidence="4 5">
    <name type="scientific">Roseimaritima ulvae</name>
    <dbReference type="NCBI Taxonomy" id="980254"/>
    <lineage>
        <taxon>Bacteria</taxon>
        <taxon>Pseudomonadati</taxon>
        <taxon>Planctomycetota</taxon>
        <taxon>Planctomycetia</taxon>
        <taxon>Pirellulales</taxon>
        <taxon>Pirellulaceae</taxon>
        <taxon>Roseimaritima</taxon>
    </lineage>
</organism>
<protein>
    <submittedName>
        <fullName evidence="4">Zinc carboxypeptidase</fullName>
    </submittedName>
</protein>
<dbReference type="EMBL" id="CP042914">
    <property type="protein sequence ID" value="QEG38079.1"/>
    <property type="molecule type" value="Genomic_DNA"/>
</dbReference>
<accession>A0A5B9QJ86</accession>
<keyword evidence="5" id="KW-1185">Reference proteome</keyword>
<dbReference type="OrthoDB" id="237859at2"/>
<feature type="domain" description="Peptidase M14" evidence="3">
    <location>
        <begin position="146"/>
        <end position="418"/>
    </location>
</feature>
<evidence type="ECO:0000313" key="5">
    <source>
        <dbReference type="Proteomes" id="UP000325286"/>
    </source>
</evidence>
<dbReference type="Gene3D" id="3.40.630.10">
    <property type="entry name" value="Zn peptidases"/>
    <property type="match status" value="1"/>
</dbReference>
<dbReference type="GO" id="GO:0004181">
    <property type="term" value="F:metallocarboxypeptidase activity"/>
    <property type="evidence" value="ECO:0007669"/>
    <property type="project" value="InterPro"/>
</dbReference>
<comment type="caution">
    <text evidence="2">Lacks conserved residue(s) required for the propagation of feature annotation.</text>
</comment>
<dbReference type="Pfam" id="PF18027">
    <property type="entry name" value="Pepdidase_M14_N"/>
    <property type="match status" value="1"/>
</dbReference>
<keyword evidence="4" id="KW-0378">Hydrolase</keyword>
<dbReference type="InterPro" id="IPR000834">
    <property type="entry name" value="Peptidase_M14"/>
</dbReference>
<comment type="cofactor">
    <cofactor evidence="1">
        <name>Zn(2+)</name>
        <dbReference type="ChEBI" id="CHEBI:29105"/>
    </cofactor>
</comment>
<proteinExistence type="inferred from homology"/>
<keyword evidence="4" id="KW-0645">Protease</keyword>
<dbReference type="PANTHER" id="PTHR12756:SF11">
    <property type="entry name" value="CYTOSOLIC CARBOXYPEPTIDASE 1"/>
    <property type="match status" value="1"/>
</dbReference>
<sequence length="418" mass="46958">MHRFILATFFVASWLACEPNDCRAAKPLTVVADFQGASVEVLRIDQEARSVQFTPGGDPARGWPCWWYFRIDGITPGETITLRLQASSASVGAKKPLAASWAMPKQATFSIDGETWLHSDEGTRVEQAMVYTVQPDATSVSVAWGPPYTPQMAEQFVRKIAEKSPHAEATELCRSRGGRAVPMLHVREGDRDNRQRFGVWVQARQHAWESGSSWVAQGFAQWVTGDEPEAAWLRQHAEIFVVPIMDIDNTATGNGGKNALPHDHNRDWSSEPHWNEILAAQRRIRGLVDEQRMDVFLDLHNPAPGDPTFFYVLPREMLEEPMLRLRDRFIELAYGRISKIKPLIPMSNKPKVTGASYHPLWRQISSNWVSMNGNPHTVSLCLETIWNYKNSTTTGYQAVGANLAAAVQEYLAERPAKP</sequence>
<dbReference type="RefSeq" id="WP_084427026.1">
    <property type="nucleotide sequence ID" value="NZ_CP042914.1"/>
</dbReference>
<evidence type="ECO:0000313" key="4">
    <source>
        <dbReference type="EMBL" id="QEG38079.1"/>
    </source>
</evidence>
<comment type="similarity">
    <text evidence="2">Belongs to the peptidase M14 family.</text>
</comment>
<gene>
    <name evidence="4" type="ORF">UC8_00320</name>
</gene>
<evidence type="ECO:0000259" key="3">
    <source>
        <dbReference type="PROSITE" id="PS52035"/>
    </source>
</evidence>
<dbReference type="Pfam" id="PF00246">
    <property type="entry name" value="Peptidase_M14"/>
    <property type="match status" value="1"/>
</dbReference>
<keyword evidence="4" id="KW-0121">Carboxypeptidase</keyword>
<dbReference type="KEGG" id="rul:UC8_00320"/>
<dbReference type="PROSITE" id="PS52035">
    <property type="entry name" value="PEPTIDASE_M14"/>
    <property type="match status" value="1"/>
</dbReference>
<dbReference type="GO" id="GO:0006508">
    <property type="term" value="P:proteolysis"/>
    <property type="evidence" value="ECO:0007669"/>
    <property type="project" value="InterPro"/>
</dbReference>
<name>A0A5B9QJ86_9BACT</name>
<dbReference type="PANTHER" id="PTHR12756">
    <property type="entry name" value="CYTOSOLIC CARBOXYPEPTIDASE"/>
    <property type="match status" value="1"/>
</dbReference>
<dbReference type="GO" id="GO:0008270">
    <property type="term" value="F:zinc ion binding"/>
    <property type="evidence" value="ECO:0007669"/>
    <property type="project" value="InterPro"/>
</dbReference>
<dbReference type="SUPFAM" id="SSF53187">
    <property type="entry name" value="Zn-dependent exopeptidases"/>
    <property type="match status" value="1"/>
</dbReference>
<dbReference type="InterPro" id="IPR050821">
    <property type="entry name" value="Cytosolic_carboxypeptidase"/>
</dbReference>
<dbReference type="AlphaFoldDB" id="A0A5B9QJ86"/>
<dbReference type="PROSITE" id="PS51257">
    <property type="entry name" value="PROKAR_LIPOPROTEIN"/>
    <property type="match status" value="1"/>
</dbReference>